<evidence type="ECO:0000313" key="2">
    <source>
        <dbReference type="EnsemblMetazoa" id="OVOC12829.1"/>
    </source>
</evidence>
<name>A0A8R1TMZ3_ONCVO</name>
<feature type="region of interest" description="Disordered" evidence="1">
    <location>
        <begin position="199"/>
        <end position="254"/>
    </location>
</feature>
<dbReference type="EnsemblMetazoa" id="OVOC12829.1">
    <property type="protein sequence ID" value="OVOC12829.1"/>
    <property type="gene ID" value="WBGene00249638"/>
</dbReference>
<proteinExistence type="predicted"/>
<sequence length="254" mass="27905">MDLLNSMANTQNIYVEGMSVIPHYLRKTELIKWLKTEDLIKGRKAPKRRRIAVSQNRQLTSILQSKAKSEASSIASYNFSEAASPSTSVFGMEINRNVQNDVAIPSTTSVAIDSDYAGAVPKEVASISDCSDIHIGLSSPVERKPSNEANRMIFYNHSTVEASTITNRSPTVLLLDDVGGGNELQHSIKIDKTDWQTNNGRKRVAERSVEDEKVEPTQPKRCSLVKANPISSDSMETEQNNRSLFTSAFSGAAA</sequence>
<protein>
    <submittedName>
        <fullName evidence="2">Uncharacterized protein</fullName>
    </submittedName>
</protein>
<feature type="compositionally biased region" description="Basic and acidic residues" evidence="1">
    <location>
        <begin position="203"/>
        <end position="215"/>
    </location>
</feature>
<feature type="compositionally biased region" description="Polar residues" evidence="1">
    <location>
        <begin position="229"/>
        <end position="254"/>
    </location>
</feature>
<organism evidence="2 3">
    <name type="scientific">Onchocerca volvulus</name>
    <dbReference type="NCBI Taxonomy" id="6282"/>
    <lineage>
        <taxon>Eukaryota</taxon>
        <taxon>Metazoa</taxon>
        <taxon>Ecdysozoa</taxon>
        <taxon>Nematoda</taxon>
        <taxon>Chromadorea</taxon>
        <taxon>Rhabditida</taxon>
        <taxon>Spirurina</taxon>
        <taxon>Spiruromorpha</taxon>
        <taxon>Filarioidea</taxon>
        <taxon>Onchocercidae</taxon>
        <taxon>Onchocerca</taxon>
    </lineage>
</organism>
<evidence type="ECO:0000256" key="1">
    <source>
        <dbReference type="SAM" id="MobiDB-lite"/>
    </source>
</evidence>
<dbReference type="EMBL" id="CMVM020000766">
    <property type="status" value="NOT_ANNOTATED_CDS"/>
    <property type="molecule type" value="Genomic_DNA"/>
</dbReference>
<reference evidence="2" key="2">
    <citation type="submission" date="2022-06" db="UniProtKB">
        <authorList>
            <consortium name="EnsemblMetazoa"/>
        </authorList>
    </citation>
    <scope>IDENTIFICATION</scope>
</reference>
<evidence type="ECO:0000313" key="3">
    <source>
        <dbReference type="Proteomes" id="UP000024404"/>
    </source>
</evidence>
<dbReference type="AlphaFoldDB" id="A0A8R1TMZ3"/>
<reference evidence="3" key="1">
    <citation type="submission" date="2013-10" db="EMBL/GenBank/DDBJ databases">
        <title>Genome sequencing of Onchocerca volvulus.</title>
        <authorList>
            <person name="Cotton J."/>
            <person name="Tsai J."/>
            <person name="Stanley E."/>
            <person name="Tracey A."/>
            <person name="Holroyd N."/>
            <person name="Lustigman S."/>
            <person name="Berriman M."/>
        </authorList>
    </citation>
    <scope>NUCLEOTIDE SEQUENCE</scope>
</reference>
<accession>A0A8R1TMZ3</accession>
<dbReference type="Proteomes" id="UP000024404">
    <property type="component" value="Unassembled WGS sequence"/>
</dbReference>
<keyword evidence="3" id="KW-1185">Reference proteome</keyword>